<evidence type="ECO:0000313" key="2">
    <source>
        <dbReference type="Proteomes" id="UP000711995"/>
    </source>
</evidence>
<comment type="caution">
    <text evidence="1">The sequence shown here is derived from an EMBL/GenBank/DDBJ whole genome shotgun (WGS) entry which is preliminary data.</text>
</comment>
<dbReference type="RefSeq" id="WP_167699801.1">
    <property type="nucleotide sequence ID" value="NZ_CP118174.1"/>
</dbReference>
<reference evidence="1 2" key="1">
    <citation type="submission" date="2020-03" db="EMBL/GenBank/DDBJ databases">
        <title>Spirochaetal bacteria isolated from arthropods constitute a novel genus Entomospira genus novum within the order Spirochaetales.</title>
        <authorList>
            <person name="Grana-Miraglia L."/>
            <person name="Sikutova S."/>
            <person name="Fingerle V."/>
            <person name="Sing A."/>
            <person name="Castillo-Ramirez S."/>
            <person name="Margos G."/>
            <person name="Rudolf I."/>
        </authorList>
    </citation>
    <scope>NUCLEOTIDE SEQUENCE [LARGE SCALE GENOMIC DNA]</scope>
    <source>
        <strain evidence="1 2">BR193</strain>
    </source>
</reference>
<dbReference type="EMBL" id="JAATLJ010000001">
    <property type="protein sequence ID" value="NIZ40194.1"/>
    <property type="molecule type" value="Genomic_DNA"/>
</dbReference>
<gene>
    <name evidence="1" type="ORF">HCT14_01520</name>
</gene>
<dbReference type="AlphaFoldDB" id="A0A968GC26"/>
<accession>A0A968GC26</accession>
<name>A0A968GC26_9SPIO</name>
<protein>
    <submittedName>
        <fullName evidence="1">Uncharacterized protein</fullName>
    </submittedName>
</protein>
<sequence length="148" mass="16676">MKNFRSGTTMVTTNNLHIKVMHMELRDHPQPTEWHPYELAVTVSITNKGEGSASLADRHFMFDGGMGVRKAHSGLEMIEPQSKRVVTLLFATEQSMDPPVPRPQERSDGVEFVLSWASIYYDADDDVYPTRLELAVKQIRDGRSEVGG</sequence>
<organism evidence="1 2">
    <name type="scientific">Entomospira entomophila</name>
    <dbReference type="NCBI Taxonomy" id="2719988"/>
    <lineage>
        <taxon>Bacteria</taxon>
        <taxon>Pseudomonadati</taxon>
        <taxon>Spirochaetota</taxon>
        <taxon>Spirochaetia</taxon>
        <taxon>Spirochaetales</taxon>
        <taxon>Spirochaetaceae</taxon>
        <taxon>Entomospira</taxon>
    </lineage>
</organism>
<keyword evidence="2" id="KW-1185">Reference proteome</keyword>
<proteinExistence type="predicted"/>
<dbReference type="Proteomes" id="UP000711995">
    <property type="component" value="Unassembled WGS sequence"/>
</dbReference>
<evidence type="ECO:0000313" key="1">
    <source>
        <dbReference type="EMBL" id="NIZ40194.1"/>
    </source>
</evidence>